<protein>
    <submittedName>
        <fullName evidence="8">RNA helicase</fullName>
    </submittedName>
</protein>
<feature type="region of interest" description="Disordered" evidence="5">
    <location>
        <begin position="249"/>
        <end position="269"/>
    </location>
</feature>
<dbReference type="InterPro" id="IPR011545">
    <property type="entry name" value="DEAD/DEAH_box_helicase_dom"/>
</dbReference>
<dbReference type="PANTHER" id="PTHR12131:SF1">
    <property type="entry name" value="ATP-DEPENDENT RNA HELICASE SUPV3L1, MITOCHONDRIAL-RELATED"/>
    <property type="match status" value="1"/>
</dbReference>
<dbReference type="Pfam" id="PF00270">
    <property type="entry name" value="DEAD"/>
    <property type="match status" value="1"/>
</dbReference>
<dbReference type="Pfam" id="PF00271">
    <property type="entry name" value="Helicase_C"/>
    <property type="match status" value="1"/>
</dbReference>
<dbReference type="SMART" id="SM00490">
    <property type="entry name" value="HELICc"/>
    <property type="match status" value="1"/>
</dbReference>
<feature type="domain" description="Helicase C-terminal" evidence="7">
    <location>
        <begin position="315"/>
        <end position="487"/>
    </location>
</feature>
<keyword evidence="4" id="KW-0067">ATP-binding</keyword>
<proteinExistence type="predicted"/>
<evidence type="ECO:0000256" key="4">
    <source>
        <dbReference type="ARBA" id="ARBA00022840"/>
    </source>
</evidence>
<dbReference type="Proteomes" id="UP000031030">
    <property type="component" value="Unassembled WGS sequence"/>
</dbReference>
<keyword evidence="1" id="KW-0547">Nucleotide-binding</keyword>
<keyword evidence="3 8" id="KW-0347">Helicase</keyword>
<keyword evidence="9" id="KW-1185">Reference proteome</keyword>
<evidence type="ECO:0000259" key="7">
    <source>
        <dbReference type="PROSITE" id="PS51194"/>
    </source>
</evidence>
<name>A0A0B2A6T5_9MICO</name>
<dbReference type="Gene3D" id="1.10.3380.30">
    <property type="match status" value="1"/>
</dbReference>
<dbReference type="Gene3D" id="3.40.50.300">
    <property type="entry name" value="P-loop containing nucleotide triphosphate hydrolases"/>
    <property type="match status" value="2"/>
</dbReference>
<evidence type="ECO:0000259" key="6">
    <source>
        <dbReference type="PROSITE" id="PS51192"/>
    </source>
</evidence>
<dbReference type="AlphaFoldDB" id="A0A0B2A6T5"/>
<dbReference type="RefSeq" id="WP_039399185.1">
    <property type="nucleotide sequence ID" value="NZ_JTDK01000010.1"/>
</dbReference>
<dbReference type="STRING" id="1348253.LK09_10810"/>
<dbReference type="CDD" id="cd18795">
    <property type="entry name" value="SF2_C_Ski2"/>
    <property type="match status" value="1"/>
</dbReference>
<dbReference type="GO" id="GO:0016787">
    <property type="term" value="F:hydrolase activity"/>
    <property type="evidence" value="ECO:0007669"/>
    <property type="project" value="UniProtKB-KW"/>
</dbReference>
<reference evidence="8 9" key="1">
    <citation type="submission" date="2014-11" db="EMBL/GenBank/DDBJ databases">
        <title>Genome sequence of Microbacterium mangrovi MUSC 115(T).</title>
        <authorList>
            <person name="Lee L.-H."/>
        </authorList>
    </citation>
    <scope>NUCLEOTIDE SEQUENCE [LARGE SCALE GENOMIC DNA]</scope>
    <source>
        <strain evidence="8 9">MUSC 115</strain>
    </source>
</reference>
<evidence type="ECO:0000256" key="2">
    <source>
        <dbReference type="ARBA" id="ARBA00022801"/>
    </source>
</evidence>
<dbReference type="GO" id="GO:0070478">
    <property type="term" value="P:nuclear-transcribed mRNA catabolic process, 3'-5' exonucleolytic nonsense-mediated decay"/>
    <property type="evidence" value="ECO:0007669"/>
    <property type="project" value="TreeGrafter"/>
</dbReference>
<evidence type="ECO:0000256" key="5">
    <source>
        <dbReference type="SAM" id="MobiDB-lite"/>
    </source>
</evidence>
<dbReference type="SUPFAM" id="SSF52540">
    <property type="entry name" value="P-loop containing nucleoside triphosphate hydrolases"/>
    <property type="match status" value="1"/>
</dbReference>
<dbReference type="InterPro" id="IPR012961">
    <property type="entry name" value="Ski2/MTR4_C"/>
</dbReference>
<evidence type="ECO:0000313" key="8">
    <source>
        <dbReference type="EMBL" id="KHK97301.1"/>
    </source>
</evidence>
<dbReference type="OrthoDB" id="3229913at2"/>
<comment type="caution">
    <text evidence="8">The sequence shown here is derived from an EMBL/GenBank/DDBJ whole genome shotgun (WGS) entry which is preliminary data.</text>
</comment>
<dbReference type="GO" id="GO:0004386">
    <property type="term" value="F:helicase activity"/>
    <property type="evidence" value="ECO:0007669"/>
    <property type="project" value="UniProtKB-KW"/>
</dbReference>
<dbReference type="InterPro" id="IPR014001">
    <property type="entry name" value="Helicase_ATP-bd"/>
</dbReference>
<dbReference type="Pfam" id="PF08148">
    <property type="entry name" value="DSHCT"/>
    <property type="match status" value="1"/>
</dbReference>
<dbReference type="SMART" id="SM00487">
    <property type="entry name" value="DEXDc"/>
    <property type="match status" value="1"/>
</dbReference>
<dbReference type="InterPro" id="IPR001650">
    <property type="entry name" value="Helicase_C-like"/>
</dbReference>
<dbReference type="PROSITE" id="PS51194">
    <property type="entry name" value="HELICASE_CTER"/>
    <property type="match status" value="1"/>
</dbReference>
<dbReference type="GO" id="GO:0055087">
    <property type="term" value="C:Ski complex"/>
    <property type="evidence" value="ECO:0007669"/>
    <property type="project" value="TreeGrafter"/>
</dbReference>
<sequence length="758" mass="84130">MSDQGDTGHPQTSAFAASRPFRLDPFQIAACQAIEQGSSVLVAAPTGAGKTIVGEFAIHLAMQDARAKAFYTTPMKALSNQKFRELVDVYGPDAVGLLTGDTNINGNARIVVMTTEVLRNMLYADSAALGDLRYVIMDEVHYLADRFRGAVWEEVIIHLPREVRLVSLSATVSNAEEFGDWLGTVRGDTQVVVSEIRPVPLEQHVLVRGDLLPLFDDRAGVAAAQVNQELMRIRSFKGANFENNRRAQEFRSHGGYEGSGRRPYRGAKRPVRSANVQRIERMDRPDVVALLERSNLLPAIFFIFSRVGCDAAVNQVRRSGIRLTTPDERSLIRQIVEERTATLDDTDLDVLGYWEWLDNLQRGVAAHHAGLLPVFKEVVEELFQRKLVKAVFATETLALGINMPARTVVLEKLQKFNGEARVAITPGEYTQLTGRAGRRGIDVEGHAVIQWTEALDPQSVASLASRRTYPLNSSFRPTYNMAVNLIDQFGRGRAREILESSFAQFQADRAVVGLARQVQDAEASLQGYRAAVEKSRKASDRERWAKRTEKLEKSTAKLRRQIASRTGTVARLFDRVVDVLTTLDYVRLDGDRAVLTDAGRTMRRIYGERDLLVAESLRQGLWKGLDVPTLAAIVCSLVYEPRRDDRDGAVPKGQFAKAMDATGNLWAELDDLERDNRLPGSEPPATGLALAMHSWARGVSLERVLIQADMAAGDFVRWCKQTIDLLDQLSLVAEPELARTARQGLDAVRRGIVAYSGL</sequence>
<dbReference type="InterPro" id="IPR050699">
    <property type="entry name" value="RNA-DNA_Helicase"/>
</dbReference>
<feature type="domain" description="Helicase ATP-binding" evidence="6">
    <location>
        <begin position="31"/>
        <end position="190"/>
    </location>
</feature>
<dbReference type="GO" id="GO:0003676">
    <property type="term" value="F:nucleic acid binding"/>
    <property type="evidence" value="ECO:0007669"/>
    <property type="project" value="InterPro"/>
</dbReference>
<dbReference type="SMART" id="SM01142">
    <property type="entry name" value="DSHCT"/>
    <property type="match status" value="1"/>
</dbReference>
<dbReference type="GO" id="GO:0005524">
    <property type="term" value="F:ATP binding"/>
    <property type="evidence" value="ECO:0007669"/>
    <property type="project" value="UniProtKB-KW"/>
</dbReference>
<dbReference type="EMBL" id="JTDK01000010">
    <property type="protein sequence ID" value="KHK97301.1"/>
    <property type="molecule type" value="Genomic_DNA"/>
</dbReference>
<evidence type="ECO:0000256" key="1">
    <source>
        <dbReference type="ARBA" id="ARBA00022741"/>
    </source>
</evidence>
<organism evidence="8 9">
    <name type="scientific">Microbacterium mangrovi</name>
    <dbReference type="NCBI Taxonomy" id="1348253"/>
    <lineage>
        <taxon>Bacteria</taxon>
        <taxon>Bacillati</taxon>
        <taxon>Actinomycetota</taxon>
        <taxon>Actinomycetes</taxon>
        <taxon>Micrococcales</taxon>
        <taxon>Microbacteriaceae</taxon>
        <taxon>Microbacterium</taxon>
    </lineage>
</organism>
<dbReference type="InterPro" id="IPR027417">
    <property type="entry name" value="P-loop_NTPase"/>
</dbReference>
<keyword evidence="2" id="KW-0378">Hydrolase</keyword>
<gene>
    <name evidence="8" type="ORF">LK09_10810</name>
</gene>
<dbReference type="PANTHER" id="PTHR12131">
    <property type="entry name" value="ATP-DEPENDENT RNA AND DNA HELICASE"/>
    <property type="match status" value="1"/>
</dbReference>
<dbReference type="PROSITE" id="PS51192">
    <property type="entry name" value="HELICASE_ATP_BIND_1"/>
    <property type="match status" value="1"/>
</dbReference>
<evidence type="ECO:0000256" key="3">
    <source>
        <dbReference type="ARBA" id="ARBA00022806"/>
    </source>
</evidence>
<evidence type="ECO:0000313" key="9">
    <source>
        <dbReference type="Proteomes" id="UP000031030"/>
    </source>
</evidence>
<accession>A0A0B2A6T5</accession>